<name>A0AAW3ZHH5_9GAMM</name>
<evidence type="ECO:0000313" key="2">
    <source>
        <dbReference type="EMBL" id="MBD8524989.1"/>
    </source>
</evidence>
<proteinExistence type="predicted"/>
<feature type="domain" description="HTH cro/C1-type" evidence="1">
    <location>
        <begin position="11"/>
        <end position="64"/>
    </location>
</feature>
<evidence type="ECO:0000313" key="3">
    <source>
        <dbReference type="Proteomes" id="UP000613768"/>
    </source>
</evidence>
<accession>A0AAW3ZHH5</accession>
<gene>
    <name evidence="2" type="ORF">IFO71_04470</name>
</gene>
<keyword evidence="3" id="KW-1185">Reference proteome</keyword>
<dbReference type="Proteomes" id="UP000613768">
    <property type="component" value="Unassembled WGS sequence"/>
</dbReference>
<dbReference type="InterPro" id="IPR001387">
    <property type="entry name" value="Cro/C1-type_HTH"/>
</dbReference>
<sequence length="258" mass="29031">MNQTTAIHAALKRALRARGRTYAEAADVLGLSEASIKRLFSKAELSLERLELLCNWIDIDIADVVELAQAAQPLVTELTPAQERELLNDPALLLTAFLLLNRWKEAEILTTFRFSKPQLTLLLVRLQRIGLIELLPFDRIKLRTARNFAWRKDGPIQRYFSERVLTEFLASSFDGPGERMRFVGGMLSAASIQKLHQGMEAFAKQFDALVAADLSLPIEQRHGVSLLAAVRPWELSEFTKLRKAPRQGYDPGPPQAKA</sequence>
<organism evidence="2 3">
    <name type="scientific">Pseudomarimonas arenosa</name>
    <dbReference type="NCBI Taxonomy" id="2774145"/>
    <lineage>
        <taxon>Bacteria</taxon>
        <taxon>Pseudomonadati</taxon>
        <taxon>Pseudomonadota</taxon>
        <taxon>Gammaproteobacteria</taxon>
        <taxon>Lysobacterales</taxon>
        <taxon>Lysobacteraceae</taxon>
        <taxon>Pseudomarimonas</taxon>
    </lineage>
</organism>
<evidence type="ECO:0000259" key="1">
    <source>
        <dbReference type="PROSITE" id="PS50943"/>
    </source>
</evidence>
<dbReference type="PROSITE" id="PS50943">
    <property type="entry name" value="HTH_CROC1"/>
    <property type="match status" value="1"/>
</dbReference>
<dbReference type="SUPFAM" id="SSF47413">
    <property type="entry name" value="lambda repressor-like DNA-binding domains"/>
    <property type="match status" value="1"/>
</dbReference>
<dbReference type="RefSeq" id="WP_192028341.1">
    <property type="nucleotide sequence ID" value="NZ_JACYTR010000006.1"/>
</dbReference>
<protein>
    <submittedName>
        <fullName evidence="2">Helix-turn-helix domain-containing protein</fullName>
    </submittedName>
</protein>
<comment type="caution">
    <text evidence="2">The sequence shown here is derived from an EMBL/GenBank/DDBJ whole genome shotgun (WGS) entry which is preliminary data.</text>
</comment>
<reference evidence="2 3" key="1">
    <citation type="submission" date="2020-09" db="EMBL/GenBank/DDBJ databases">
        <title>Pseudoxanthomonas sp. CAU 1598 isolated from sand of Yaerae Beach.</title>
        <authorList>
            <person name="Kim W."/>
        </authorList>
    </citation>
    <scope>NUCLEOTIDE SEQUENCE [LARGE SCALE GENOMIC DNA]</scope>
    <source>
        <strain evidence="2 3">CAU 1598</strain>
    </source>
</reference>
<dbReference type="GO" id="GO:0003677">
    <property type="term" value="F:DNA binding"/>
    <property type="evidence" value="ECO:0007669"/>
    <property type="project" value="InterPro"/>
</dbReference>
<dbReference type="EMBL" id="JACYTR010000006">
    <property type="protein sequence ID" value="MBD8524989.1"/>
    <property type="molecule type" value="Genomic_DNA"/>
</dbReference>
<dbReference type="InterPro" id="IPR010982">
    <property type="entry name" value="Lambda_DNA-bd_dom_sf"/>
</dbReference>
<dbReference type="AlphaFoldDB" id="A0AAW3ZHH5"/>
<dbReference type="Pfam" id="PF01381">
    <property type="entry name" value="HTH_3"/>
    <property type="match status" value="1"/>
</dbReference>